<evidence type="ECO:0000256" key="1">
    <source>
        <dbReference type="ARBA" id="ARBA00023002"/>
    </source>
</evidence>
<evidence type="ECO:0000256" key="2">
    <source>
        <dbReference type="ARBA" id="ARBA00023027"/>
    </source>
</evidence>
<comment type="caution">
    <text evidence="4">The sequence shown here is derived from an EMBL/GenBank/DDBJ whole genome shotgun (WGS) entry which is preliminary data.</text>
</comment>
<reference evidence="4 5" key="1">
    <citation type="submission" date="2015-09" db="EMBL/GenBank/DDBJ databases">
        <title>Draft genome sequence of Aliiroseovarius crassostreae CV919-312TSm, the causative agent of Roseovarius Oyster Disease (formerly Juvenile Oyster Disease).</title>
        <authorList>
            <person name="Kessner L."/>
            <person name="Spinard E."/>
            <person name="Nelson D."/>
        </authorList>
    </citation>
    <scope>NUCLEOTIDE SEQUENCE [LARGE SCALE GENOMIC DNA]</scope>
    <source>
        <strain evidence="4 5">CV919-312</strain>
    </source>
</reference>
<dbReference type="InterPro" id="IPR006140">
    <property type="entry name" value="D-isomer_DH_NAD-bd"/>
</dbReference>
<dbReference type="SUPFAM" id="SSF51735">
    <property type="entry name" value="NAD(P)-binding Rossmann-fold domains"/>
    <property type="match status" value="1"/>
</dbReference>
<dbReference type="InterPro" id="IPR029753">
    <property type="entry name" value="D-isomer_DH_CS"/>
</dbReference>
<keyword evidence="2" id="KW-0520">NAD</keyword>
<accession>A0A0P7KPK4</accession>
<feature type="domain" description="D-isomer specific 2-hydroxyacid dehydrogenase NAD-binding" evidence="3">
    <location>
        <begin position="144"/>
        <end position="288"/>
    </location>
</feature>
<name>A0A0P7KPK4_9RHOB</name>
<dbReference type="PANTHER" id="PTHR43333:SF1">
    <property type="entry name" value="D-ISOMER SPECIFIC 2-HYDROXYACID DEHYDROGENASE NAD-BINDING DOMAIN-CONTAINING PROTEIN"/>
    <property type="match status" value="1"/>
</dbReference>
<dbReference type="STRING" id="154981.AKJ29_16865"/>
<evidence type="ECO:0000259" key="3">
    <source>
        <dbReference type="Pfam" id="PF02826"/>
    </source>
</evidence>
<evidence type="ECO:0000313" key="4">
    <source>
        <dbReference type="EMBL" id="KPN64301.1"/>
    </source>
</evidence>
<dbReference type="PANTHER" id="PTHR43333">
    <property type="entry name" value="2-HACID_DH_C DOMAIN-CONTAINING PROTEIN"/>
    <property type="match status" value="1"/>
</dbReference>
<dbReference type="CDD" id="cd12164">
    <property type="entry name" value="GDH_like_2"/>
    <property type="match status" value="1"/>
</dbReference>
<protein>
    <submittedName>
        <fullName evidence="4">Hydroxyacid dehydrogenase</fullName>
    </submittedName>
</protein>
<evidence type="ECO:0000313" key="5">
    <source>
        <dbReference type="Proteomes" id="UP000050471"/>
    </source>
</evidence>
<dbReference type="PROSITE" id="PS00671">
    <property type="entry name" value="D_2_HYDROXYACID_DH_3"/>
    <property type="match status" value="1"/>
</dbReference>
<organism evidence="4 5">
    <name type="scientific">Aliiroseovarius crassostreae</name>
    <dbReference type="NCBI Taxonomy" id="154981"/>
    <lineage>
        <taxon>Bacteria</taxon>
        <taxon>Pseudomonadati</taxon>
        <taxon>Pseudomonadota</taxon>
        <taxon>Alphaproteobacteria</taxon>
        <taxon>Rhodobacterales</taxon>
        <taxon>Paracoccaceae</taxon>
        <taxon>Aliiroseovarius</taxon>
    </lineage>
</organism>
<keyword evidence="5" id="KW-1185">Reference proteome</keyword>
<dbReference type="GO" id="GO:0016616">
    <property type="term" value="F:oxidoreductase activity, acting on the CH-OH group of donors, NAD or NADP as acceptor"/>
    <property type="evidence" value="ECO:0007669"/>
    <property type="project" value="UniProtKB-ARBA"/>
</dbReference>
<dbReference type="OrthoDB" id="9787219at2"/>
<sequence length="323" mass="34840">MTPVSIVAPTAAPRAVNVMFAGRDALWPVYKPALEAAFCEAGVVADLRQGFAPDEVDYIIYAPFGPLSDLSPYARCKAVLGLWAGVESILTNPTLTQPYTRMVDRGLTEGMVEWVVGHTLRYHLDMDQDICRQDPAWEVHIPPLARHRTVGVLGLGQLGAACAQALSALNFNVHGWSRSAKSLPGVSCHSGEDGLRDVLAQAEILVLLLPNTPATENTLNADTLALLPKGARILNPGRGPLIEDNALLAALDSGQVGHATLDVFRVEPLPKEHPYWAHPNVTVTPHIASETRPDTASQVIAENIRRSEAGEALLHLVDKTRGY</sequence>
<gene>
    <name evidence="4" type="ORF">AKJ29_16865</name>
</gene>
<proteinExistence type="predicted"/>
<dbReference type="InterPro" id="IPR036291">
    <property type="entry name" value="NAD(P)-bd_dom_sf"/>
</dbReference>
<dbReference type="AlphaFoldDB" id="A0A0P7KPK4"/>
<dbReference type="Pfam" id="PF02826">
    <property type="entry name" value="2-Hacid_dh_C"/>
    <property type="match status" value="1"/>
</dbReference>
<keyword evidence="1" id="KW-0560">Oxidoreductase</keyword>
<dbReference type="Proteomes" id="UP000050471">
    <property type="component" value="Unassembled WGS sequence"/>
</dbReference>
<dbReference type="EMBL" id="LKBA01000004">
    <property type="protein sequence ID" value="KPN64301.1"/>
    <property type="molecule type" value="Genomic_DNA"/>
</dbReference>
<dbReference type="RefSeq" id="WP_055188412.1">
    <property type="nucleotide sequence ID" value="NZ_FPBS01000001.1"/>
</dbReference>
<dbReference type="GO" id="GO:0051287">
    <property type="term" value="F:NAD binding"/>
    <property type="evidence" value="ECO:0007669"/>
    <property type="project" value="InterPro"/>
</dbReference>
<dbReference type="Gene3D" id="3.40.50.720">
    <property type="entry name" value="NAD(P)-binding Rossmann-like Domain"/>
    <property type="match status" value="2"/>
</dbReference>